<dbReference type="AlphaFoldDB" id="M4SX52"/>
<dbReference type="InterPro" id="IPR001812">
    <property type="entry name" value="Trypano_VSG_A_N_dom"/>
</dbReference>
<evidence type="ECO:0000256" key="2">
    <source>
        <dbReference type="ARBA" id="ARBA00022475"/>
    </source>
</evidence>
<proteinExistence type="predicted"/>
<evidence type="ECO:0000256" key="4">
    <source>
        <dbReference type="ARBA" id="ARBA00023136"/>
    </source>
</evidence>
<dbReference type="GO" id="GO:0005886">
    <property type="term" value="C:plasma membrane"/>
    <property type="evidence" value="ECO:0007669"/>
    <property type="project" value="UniProtKB-SubCell"/>
</dbReference>
<feature type="region of interest" description="Disordered" evidence="7">
    <location>
        <begin position="408"/>
        <end position="452"/>
    </location>
</feature>
<evidence type="ECO:0000313" key="9">
    <source>
        <dbReference type="EMBL" id="AGH61043.1"/>
    </source>
</evidence>
<comment type="subcellular location">
    <subcellularLocation>
        <location evidence="1">Cell membrane</location>
        <topology evidence="1">Lipid-anchor</topology>
        <topology evidence="1">GPI-anchor</topology>
    </subcellularLocation>
</comment>
<keyword evidence="2" id="KW-1003">Cell membrane</keyword>
<keyword evidence="4" id="KW-0472">Membrane</keyword>
<organism evidence="9">
    <name type="scientific">Trypanosoma brucei</name>
    <dbReference type="NCBI Taxonomy" id="5691"/>
    <lineage>
        <taxon>Eukaryota</taxon>
        <taxon>Discoba</taxon>
        <taxon>Euglenozoa</taxon>
        <taxon>Kinetoplastea</taxon>
        <taxon>Metakinetoplastina</taxon>
        <taxon>Trypanosomatida</taxon>
        <taxon>Trypanosomatidae</taxon>
        <taxon>Trypanosoma</taxon>
    </lineage>
</organism>
<dbReference type="EMBL" id="KC613612">
    <property type="protein sequence ID" value="AGH61043.1"/>
    <property type="molecule type" value="Genomic_DNA"/>
</dbReference>
<evidence type="ECO:0000256" key="7">
    <source>
        <dbReference type="SAM" id="MobiDB-lite"/>
    </source>
</evidence>
<keyword evidence="6" id="KW-0449">Lipoprotein</keyword>
<dbReference type="GO" id="GO:0042783">
    <property type="term" value="P:symbiont-mediated evasion of host immune response"/>
    <property type="evidence" value="ECO:0007669"/>
    <property type="project" value="InterPro"/>
</dbReference>
<keyword evidence="5" id="KW-0325">Glycoprotein</keyword>
<reference evidence="9" key="1">
    <citation type="submission" date="2013-02" db="EMBL/GenBank/DDBJ databases">
        <authorList>
            <person name="Cross G.A.M."/>
            <person name="Kim H.-S."/>
            <person name="Wickstead B."/>
        </authorList>
    </citation>
    <scope>NUCLEOTIDE SEQUENCE</scope>
    <source>
        <strain evidence="9">Lister 427</strain>
    </source>
</reference>
<evidence type="ECO:0000256" key="3">
    <source>
        <dbReference type="ARBA" id="ARBA00022622"/>
    </source>
</evidence>
<protein>
    <submittedName>
        <fullName evidence="9">Variant surface glycoprotein 479</fullName>
    </submittedName>
</protein>
<dbReference type="GO" id="GO:0098552">
    <property type="term" value="C:side of membrane"/>
    <property type="evidence" value="ECO:0007669"/>
    <property type="project" value="UniProtKB-KW"/>
</dbReference>
<feature type="domain" description="Trypanosome variant surface glycoprotein A-type N-terminal" evidence="8">
    <location>
        <begin position="26"/>
        <end position="399"/>
    </location>
</feature>
<feature type="compositionally biased region" description="Basic and acidic residues" evidence="7">
    <location>
        <begin position="423"/>
        <end position="452"/>
    </location>
</feature>
<sequence>MTAKNFKKSKPTLVALHTLTAVVALILLPTAYAAIDTAAKAAQDPCTAATQARALAGQMAITIKEAAVSAAEAVKKAAQMRIMATSSDAAMSTALRIRAAAAARYAAEITSEIAATADKITRGIAAVEQVAATSEAISVLSLLKLGDVTPANPSSYTGSGANKLTFTLQNNHGACYTDASNRQAATEGTTKGPKDTDQISIGIVKLTTVGSQGGDPLSVCATSGGTTITAGTACETTGTKIGIKGGSPLTHETTAVKRTESDGDLKYDTAQLAGSIFPSKAEADRTLQEIAAGLDAARQLQQKTIMHKWLSIEGFIPDDAALAKILKGEAAKPDGSDTKPLVDSINQQLYGKDNSKLKDKLENGLKNFKPGKAAIGDENKKLDSINDPDELYKAETYYTLKRFVDEEEEKKKKSSTSPSCPTKTEKASEPTKSADECKKHTTEKPCKDEKGCDFDEKKPEGERCFPKVETEKKDEKSFSSNLRVSVPQVFSALVLKHFKNLR</sequence>
<reference evidence="9" key="2">
    <citation type="journal article" date="2014" name="Mol. Biochem. Parasitol.">
        <title>Capturing the variant surface glycoprotein repertoire (the VSGnome) of Trypanosoma brucei Lister 427.</title>
        <authorList>
            <person name="Cross G.A."/>
            <person name="Kim H.S."/>
            <person name="Wickstead B."/>
        </authorList>
    </citation>
    <scope>NUCLEOTIDE SEQUENCE</scope>
    <source>
        <strain evidence="9">Lister 427</strain>
    </source>
</reference>
<keyword evidence="3" id="KW-0336">GPI-anchor</keyword>
<dbReference type="VEuPathDB" id="TriTrypDB:Tb427_000094600"/>
<evidence type="ECO:0000256" key="1">
    <source>
        <dbReference type="ARBA" id="ARBA00004609"/>
    </source>
</evidence>
<name>M4SX52_9TRYP</name>
<evidence type="ECO:0000256" key="5">
    <source>
        <dbReference type="ARBA" id="ARBA00023180"/>
    </source>
</evidence>
<dbReference type="VEuPathDB" id="TriTrypDB:Tb927.11.20240"/>
<evidence type="ECO:0000259" key="8">
    <source>
        <dbReference type="Pfam" id="PF00913"/>
    </source>
</evidence>
<accession>M4SX52</accession>
<dbReference type="SUPFAM" id="SSF58087">
    <property type="entry name" value="Variant surface glycoprotein (N-terminal domain)"/>
    <property type="match status" value="1"/>
</dbReference>
<evidence type="ECO:0000256" key="6">
    <source>
        <dbReference type="ARBA" id="ARBA00023288"/>
    </source>
</evidence>
<dbReference type="Pfam" id="PF00913">
    <property type="entry name" value="Trypan_glycop"/>
    <property type="match status" value="1"/>
</dbReference>